<feature type="compositionally biased region" description="Low complexity" evidence="1">
    <location>
        <begin position="35"/>
        <end position="45"/>
    </location>
</feature>
<dbReference type="EMBL" id="CAWYQH010000108">
    <property type="protein sequence ID" value="CAK8688590.1"/>
    <property type="molecule type" value="Genomic_DNA"/>
</dbReference>
<evidence type="ECO:0000313" key="4">
    <source>
        <dbReference type="Proteomes" id="UP001642483"/>
    </source>
</evidence>
<feature type="domain" description="ZU5" evidence="2">
    <location>
        <begin position="87"/>
        <end position="163"/>
    </location>
</feature>
<name>A0ABP0GEK2_CLALP</name>
<accession>A0ABP0GEK2</accession>
<reference evidence="3 4" key="1">
    <citation type="submission" date="2024-02" db="EMBL/GenBank/DDBJ databases">
        <authorList>
            <person name="Daric V."/>
            <person name="Darras S."/>
        </authorList>
    </citation>
    <scope>NUCLEOTIDE SEQUENCE [LARGE SCALE GENOMIC DNA]</scope>
</reference>
<sequence>MQQPPSTLQGHIASQLPQTLHETYEPLYQDQQQQFNLNQSTSSSSATVTENPTASITGQSESQAQNKGFVRKEIKETPQEYIPYRARAAIGKNGGRVQFGGCEIIIPPKALKDYVYFTFTLRYEFNKENENKILATPVLHCVPSEQFQKDVTITLPTCYSLKGSCSDKYQLKTKKRDYSGPNDQTILNYGHFAIKSFDEFKMEISEADAASKRLLFKFYKGSQSHPGLPTIVWEIVDNFEKTSEQKQQFEVRITNGQDLTLQMKNENGCVIASQHIENKELFQTSCIKLMYSHTVQEGIRDMFEYNILDKKDIIMSGQFSLESLDCRDKSENSDHEDDSSSCSDDGDDSDTIETNGFSEYHMDEGISENAVR</sequence>
<organism evidence="3 4">
    <name type="scientific">Clavelina lepadiformis</name>
    <name type="common">Light-bulb sea squirt</name>
    <name type="synonym">Ascidia lepadiformis</name>
    <dbReference type="NCBI Taxonomy" id="159417"/>
    <lineage>
        <taxon>Eukaryota</taxon>
        <taxon>Metazoa</taxon>
        <taxon>Chordata</taxon>
        <taxon>Tunicata</taxon>
        <taxon>Ascidiacea</taxon>
        <taxon>Aplousobranchia</taxon>
        <taxon>Clavelinidae</taxon>
        <taxon>Clavelina</taxon>
    </lineage>
</organism>
<gene>
    <name evidence="3" type="ORF">CVLEPA_LOCUS20590</name>
</gene>
<evidence type="ECO:0000313" key="3">
    <source>
        <dbReference type="EMBL" id="CAK8688590.1"/>
    </source>
</evidence>
<feature type="compositionally biased region" description="Polar residues" evidence="1">
    <location>
        <begin position="46"/>
        <end position="66"/>
    </location>
</feature>
<evidence type="ECO:0000256" key="1">
    <source>
        <dbReference type="SAM" id="MobiDB-lite"/>
    </source>
</evidence>
<feature type="region of interest" description="Disordered" evidence="1">
    <location>
        <begin position="35"/>
        <end position="67"/>
    </location>
</feature>
<feature type="region of interest" description="Disordered" evidence="1">
    <location>
        <begin position="327"/>
        <end position="372"/>
    </location>
</feature>
<dbReference type="InterPro" id="IPR000906">
    <property type="entry name" value="ZU5_dom"/>
</dbReference>
<comment type="caution">
    <text evidence="3">The sequence shown here is derived from an EMBL/GenBank/DDBJ whole genome shotgun (WGS) entry which is preliminary data.</text>
</comment>
<feature type="compositionally biased region" description="Acidic residues" evidence="1">
    <location>
        <begin position="334"/>
        <end position="351"/>
    </location>
</feature>
<proteinExistence type="predicted"/>
<dbReference type="Proteomes" id="UP001642483">
    <property type="component" value="Unassembled WGS sequence"/>
</dbReference>
<protein>
    <recommendedName>
        <fullName evidence="2">ZU5 domain-containing protein</fullName>
    </recommendedName>
</protein>
<dbReference type="Gene3D" id="2.60.220.30">
    <property type="match status" value="1"/>
</dbReference>
<dbReference type="Pfam" id="PF00791">
    <property type="entry name" value="ZU5"/>
    <property type="match status" value="1"/>
</dbReference>
<keyword evidence="4" id="KW-1185">Reference proteome</keyword>
<evidence type="ECO:0000259" key="2">
    <source>
        <dbReference type="Pfam" id="PF00791"/>
    </source>
</evidence>